<proteinExistence type="predicted"/>
<dbReference type="SUPFAM" id="SSF56059">
    <property type="entry name" value="Glutathione synthetase ATP-binding domain-like"/>
    <property type="match status" value="1"/>
</dbReference>
<keyword evidence="2" id="KW-1185">Reference proteome</keyword>
<evidence type="ECO:0008006" key="3">
    <source>
        <dbReference type="Google" id="ProtNLM"/>
    </source>
</evidence>
<dbReference type="RefSeq" id="WP_344956260.1">
    <property type="nucleotide sequence ID" value="NZ_BAABCX010000001.1"/>
</dbReference>
<protein>
    <recommendedName>
        <fullName evidence="3">ATP-grasp domain-containing protein</fullName>
    </recommendedName>
</protein>
<reference evidence="2" key="1">
    <citation type="journal article" date="2019" name="Int. J. Syst. Evol. Microbiol.">
        <title>The Global Catalogue of Microorganisms (GCM) 10K type strain sequencing project: providing services to taxonomists for standard genome sequencing and annotation.</title>
        <authorList>
            <consortium name="The Broad Institute Genomics Platform"/>
            <consortium name="The Broad Institute Genome Sequencing Center for Infectious Disease"/>
            <person name="Wu L."/>
            <person name="Ma J."/>
        </authorList>
    </citation>
    <scope>NUCLEOTIDE SEQUENCE [LARGE SCALE GENOMIC DNA]</scope>
    <source>
        <strain evidence="2">JCM 17110</strain>
    </source>
</reference>
<evidence type="ECO:0000313" key="1">
    <source>
        <dbReference type="EMBL" id="GAA3535781.1"/>
    </source>
</evidence>
<dbReference type="Gene3D" id="3.30.470.20">
    <property type="entry name" value="ATP-grasp fold, B domain"/>
    <property type="match status" value="1"/>
</dbReference>
<comment type="caution">
    <text evidence="1">The sequence shown here is derived from an EMBL/GenBank/DDBJ whole genome shotgun (WGS) entry which is preliminary data.</text>
</comment>
<sequence>MREVLIVTTPDGFFAQKEMPWSSMDVSKVSAGLGAKGFHVTTVDFDYIKNNISAIKDKIIIYTSSQRTEHKRYIEDVMYFLKDSNFLIPSYEALKAHDNKGFQLLLNAKYILNVIPGTYIADVSEINQEQNYPCVFKPANGASSTGVAIVNNINEIRQKVNGWLDFSLRDLKKIIKKHIIPFRYNSEWENYLDFGKKRFILQKFMPGLTCDYKVLIFGDKFYALKRFVAKNDFRASGSGLHSRDFDGELEMVLEQAYQFSRRFRSHIYSLDICVADGETWIIEFQFTHVGPVTLSESPFYFVRAQNGVWNKVMKVSDLEDEFVLSITGYIHENTALCS</sequence>
<dbReference type="EMBL" id="BAABCX010000001">
    <property type="protein sequence ID" value="GAA3535781.1"/>
    <property type="molecule type" value="Genomic_DNA"/>
</dbReference>
<gene>
    <name evidence="1" type="ORF">GCM10022394_14260</name>
</gene>
<organism evidence="1 2">
    <name type="scientific">Zobellella aerophila</name>
    <dbReference type="NCBI Taxonomy" id="870480"/>
    <lineage>
        <taxon>Bacteria</taxon>
        <taxon>Pseudomonadati</taxon>
        <taxon>Pseudomonadota</taxon>
        <taxon>Gammaproteobacteria</taxon>
        <taxon>Aeromonadales</taxon>
        <taxon>Aeromonadaceae</taxon>
        <taxon>Zobellella</taxon>
    </lineage>
</organism>
<name>A0ABP6VHT1_9GAMM</name>
<dbReference type="Proteomes" id="UP001500795">
    <property type="component" value="Unassembled WGS sequence"/>
</dbReference>
<accession>A0ABP6VHT1</accession>
<evidence type="ECO:0000313" key="2">
    <source>
        <dbReference type="Proteomes" id="UP001500795"/>
    </source>
</evidence>